<gene>
    <name evidence="1" type="ORF">DWX38_13605</name>
</gene>
<sequence length="95" mass="11006">MMNLTQQQSDEIEKMAYRLIPPGLIAINIGVDETDFTQELRTPGTEIRAAFYRGHLRQMVEVREVIIKSAVNGSNPAQQELIKFFKSQQQYLEYE</sequence>
<comment type="caution">
    <text evidence="1">The sequence shown here is derived from an EMBL/GenBank/DDBJ whole genome shotgun (WGS) entry which is preliminary data.</text>
</comment>
<proteinExistence type="predicted"/>
<accession>A0A412N0C8</accession>
<dbReference type="AlphaFoldDB" id="A0A412N0C8"/>
<protein>
    <submittedName>
        <fullName evidence="1">Uncharacterized protein</fullName>
    </submittedName>
</protein>
<dbReference type="EMBL" id="QRWP01000012">
    <property type="protein sequence ID" value="RGT30764.1"/>
    <property type="molecule type" value="Genomic_DNA"/>
</dbReference>
<evidence type="ECO:0000313" key="2">
    <source>
        <dbReference type="Proteomes" id="UP000285159"/>
    </source>
</evidence>
<dbReference type="RefSeq" id="WP_118468788.1">
    <property type="nucleotide sequence ID" value="NZ_CABIZW010000001.1"/>
</dbReference>
<evidence type="ECO:0000313" key="1">
    <source>
        <dbReference type="EMBL" id="RGT30764.1"/>
    </source>
</evidence>
<name>A0A412N0C8_9BACE</name>
<reference evidence="1 2" key="1">
    <citation type="submission" date="2018-08" db="EMBL/GenBank/DDBJ databases">
        <title>A genome reference for cultivated species of the human gut microbiota.</title>
        <authorList>
            <person name="Zou Y."/>
            <person name="Xue W."/>
            <person name="Luo G."/>
        </authorList>
    </citation>
    <scope>NUCLEOTIDE SEQUENCE [LARGE SCALE GENOMIC DNA]</scope>
    <source>
        <strain evidence="1 2">AF19-1AC</strain>
    </source>
</reference>
<dbReference type="Proteomes" id="UP000285159">
    <property type="component" value="Unassembled WGS sequence"/>
</dbReference>
<organism evidence="1 2">
    <name type="scientific">Bacteroides clarus</name>
    <dbReference type="NCBI Taxonomy" id="626929"/>
    <lineage>
        <taxon>Bacteria</taxon>
        <taxon>Pseudomonadati</taxon>
        <taxon>Bacteroidota</taxon>
        <taxon>Bacteroidia</taxon>
        <taxon>Bacteroidales</taxon>
        <taxon>Bacteroidaceae</taxon>
        <taxon>Bacteroides</taxon>
    </lineage>
</organism>